<sequence>MLLLVAVIRVDLAETSPHNCLRKDKEKKQLSFKHMQVQAPASILLRYFIEFSSAVRLLFLFQTACHKLVYYYTFSLWFHCINNNWILCQANMSLKGITCTKLVVVLLFCYFGSASLMFFSSPHRRLGYI</sequence>
<feature type="transmembrane region" description="Helical" evidence="1">
    <location>
        <begin position="99"/>
        <end position="119"/>
    </location>
</feature>
<keyword evidence="1" id="KW-0812">Transmembrane</keyword>
<dbReference type="EnsemblMetazoa" id="GAUT052159-RA">
    <property type="protein sequence ID" value="GAUT052159-PA"/>
    <property type="gene ID" value="GAUT052159"/>
</dbReference>
<keyword evidence="3" id="KW-1185">Reference proteome</keyword>
<keyword evidence="1" id="KW-0472">Membrane</keyword>
<proteinExistence type="predicted"/>
<organism evidence="2 3">
    <name type="scientific">Glossina austeni</name>
    <name type="common">Savannah tsetse fly</name>
    <dbReference type="NCBI Taxonomy" id="7395"/>
    <lineage>
        <taxon>Eukaryota</taxon>
        <taxon>Metazoa</taxon>
        <taxon>Ecdysozoa</taxon>
        <taxon>Arthropoda</taxon>
        <taxon>Hexapoda</taxon>
        <taxon>Insecta</taxon>
        <taxon>Pterygota</taxon>
        <taxon>Neoptera</taxon>
        <taxon>Endopterygota</taxon>
        <taxon>Diptera</taxon>
        <taxon>Brachycera</taxon>
        <taxon>Muscomorpha</taxon>
        <taxon>Hippoboscoidea</taxon>
        <taxon>Glossinidae</taxon>
        <taxon>Glossina</taxon>
    </lineage>
</organism>
<reference evidence="2" key="1">
    <citation type="submission" date="2020-05" db="UniProtKB">
        <authorList>
            <consortium name="EnsemblMetazoa"/>
        </authorList>
    </citation>
    <scope>IDENTIFICATION</scope>
    <source>
        <strain evidence="2">TTRI</strain>
    </source>
</reference>
<evidence type="ECO:0000313" key="3">
    <source>
        <dbReference type="Proteomes" id="UP000078200"/>
    </source>
</evidence>
<feature type="transmembrane region" description="Helical" evidence="1">
    <location>
        <begin position="68"/>
        <end position="87"/>
    </location>
</feature>
<keyword evidence="1" id="KW-1133">Transmembrane helix</keyword>
<accession>A0A1A9VYW9</accession>
<dbReference type="VEuPathDB" id="VectorBase:GAUT052159"/>
<protein>
    <submittedName>
        <fullName evidence="2">Uncharacterized protein</fullName>
    </submittedName>
</protein>
<dbReference type="Proteomes" id="UP000078200">
    <property type="component" value="Unassembled WGS sequence"/>
</dbReference>
<evidence type="ECO:0000313" key="2">
    <source>
        <dbReference type="EnsemblMetazoa" id="GAUT052159-PA"/>
    </source>
</evidence>
<evidence type="ECO:0000256" key="1">
    <source>
        <dbReference type="SAM" id="Phobius"/>
    </source>
</evidence>
<name>A0A1A9VYW9_GLOAU</name>
<dbReference type="AlphaFoldDB" id="A0A1A9VYW9"/>